<sequence>MDTAPENIKRRVLPRWMTESEDRSRAQAAKPKKRRKAEAQPKNKCSSRTVTVYCMNEAELVGMALSVLNSDLGCKETKNNIFLKEQREEPAKSPMVSSKVTEVSLKETACSSPRDGSGSQDEEEDPLKFVREIFFN</sequence>
<dbReference type="FunCoup" id="A0A6P8RN60">
    <property type="interactions" value="1558"/>
</dbReference>
<keyword evidence="2" id="KW-1185">Reference proteome</keyword>
<feature type="region of interest" description="Disordered" evidence="1">
    <location>
        <begin position="85"/>
        <end position="128"/>
    </location>
</feature>
<accession>A0A6P8RN60</accession>
<dbReference type="GO" id="GO:2001033">
    <property type="term" value="P:negative regulation of double-strand break repair via nonhomologous end joining"/>
    <property type="evidence" value="ECO:0007669"/>
    <property type="project" value="InterPro"/>
</dbReference>
<dbReference type="OrthoDB" id="8936475at2759"/>
<organism evidence="2 3">
    <name type="scientific">Geotrypetes seraphini</name>
    <name type="common">Gaboon caecilian</name>
    <name type="synonym">Caecilia seraphini</name>
    <dbReference type="NCBI Taxonomy" id="260995"/>
    <lineage>
        <taxon>Eukaryota</taxon>
        <taxon>Metazoa</taxon>
        <taxon>Chordata</taxon>
        <taxon>Craniata</taxon>
        <taxon>Vertebrata</taxon>
        <taxon>Euteleostomi</taxon>
        <taxon>Amphibia</taxon>
        <taxon>Gymnophiona</taxon>
        <taxon>Geotrypetes</taxon>
    </lineage>
</organism>
<dbReference type="RefSeq" id="XP_033806907.1">
    <property type="nucleotide sequence ID" value="XM_033951016.1"/>
</dbReference>
<reference evidence="3" key="1">
    <citation type="submission" date="2025-08" db="UniProtKB">
        <authorList>
            <consortium name="RefSeq"/>
        </authorList>
    </citation>
    <scope>IDENTIFICATION</scope>
</reference>
<dbReference type="AlphaFoldDB" id="A0A6P8RN60"/>
<dbReference type="GO" id="GO:0005634">
    <property type="term" value="C:nucleus"/>
    <property type="evidence" value="ECO:0007669"/>
    <property type="project" value="TreeGrafter"/>
</dbReference>
<dbReference type="GO" id="GO:0006303">
    <property type="term" value="P:double-strand break repair via nonhomologous end joining"/>
    <property type="evidence" value="ECO:0007669"/>
    <property type="project" value="TreeGrafter"/>
</dbReference>
<evidence type="ECO:0000313" key="2">
    <source>
        <dbReference type="Proteomes" id="UP000515159"/>
    </source>
</evidence>
<evidence type="ECO:0000256" key="1">
    <source>
        <dbReference type="SAM" id="MobiDB-lite"/>
    </source>
</evidence>
<dbReference type="CTD" id="78996"/>
<evidence type="ECO:0000313" key="3">
    <source>
        <dbReference type="RefSeq" id="XP_033806907.1"/>
    </source>
</evidence>
<dbReference type="InParanoid" id="A0A6P8RN60"/>
<dbReference type="GeneID" id="117363395"/>
<dbReference type="KEGG" id="gsh:117363395"/>
<protein>
    <submittedName>
        <fullName evidence="3">Cell cycle regulator of non-homologous end joining isoform X1</fullName>
    </submittedName>
</protein>
<dbReference type="GO" id="GO:0005737">
    <property type="term" value="C:cytoplasm"/>
    <property type="evidence" value="ECO:0007669"/>
    <property type="project" value="TreeGrafter"/>
</dbReference>
<gene>
    <name evidence="3" type="primary">CYREN</name>
</gene>
<feature type="region of interest" description="Disordered" evidence="1">
    <location>
        <begin position="1"/>
        <end position="44"/>
    </location>
</feature>
<proteinExistence type="predicted"/>
<dbReference type="Proteomes" id="UP000515159">
    <property type="component" value="Chromosome 7"/>
</dbReference>
<dbReference type="InterPro" id="IPR028278">
    <property type="entry name" value="MRI"/>
</dbReference>
<name>A0A6P8RN60_GEOSA</name>
<dbReference type="PANTHER" id="PTHR14566">
    <property type="entry name" value="CELL CYCLE REGULATOR OF NON-HOMOLOGOUS END JOINING"/>
    <property type="match status" value="1"/>
</dbReference>
<dbReference type="PANTHER" id="PTHR14566:SF0">
    <property type="entry name" value="CELL CYCLE REGULATOR OF NON-HOMOLOGOUS END JOINING"/>
    <property type="match status" value="1"/>
</dbReference>